<feature type="compositionally biased region" description="Low complexity" evidence="1">
    <location>
        <begin position="65"/>
        <end position="80"/>
    </location>
</feature>
<dbReference type="PATRIC" id="fig|45074.5.peg.4458"/>
<proteinExistence type="predicted"/>
<protein>
    <submittedName>
        <fullName evidence="2">Uncharacterized protein</fullName>
    </submittedName>
</protein>
<dbReference type="RefSeq" id="WP_058516013.1">
    <property type="nucleotide sequence ID" value="NZ_CAAAIH010000008.1"/>
</dbReference>
<evidence type="ECO:0000313" key="3">
    <source>
        <dbReference type="Proteomes" id="UP000054703"/>
    </source>
</evidence>
<comment type="caution">
    <text evidence="2">The sequence shown here is derived from an EMBL/GenBank/DDBJ whole genome shotgun (WGS) entry which is preliminary data.</text>
</comment>
<name>A0A0W0Y9V5_9GAMM</name>
<dbReference type="Proteomes" id="UP000054703">
    <property type="component" value="Unassembled WGS sequence"/>
</dbReference>
<evidence type="ECO:0000256" key="1">
    <source>
        <dbReference type="SAM" id="MobiDB-lite"/>
    </source>
</evidence>
<dbReference type="EMBL" id="LNYU01000091">
    <property type="protein sequence ID" value="KTD53740.1"/>
    <property type="molecule type" value="Genomic_DNA"/>
</dbReference>
<reference evidence="2 3" key="1">
    <citation type="submission" date="2015-11" db="EMBL/GenBank/DDBJ databases">
        <title>Genomic analysis of 38 Legionella species identifies large and diverse effector repertoires.</title>
        <authorList>
            <person name="Burstein D."/>
            <person name="Amaro F."/>
            <person name="Zusman T."/>
            <person name="Lifshitz Z."/>
            <person name="Cohen O."/>
            <person name="Gilbert J.A."/>
            <person name="Pupko T."/>
            <person name="Shuman H.A."/>
            <person name="Segal G."/>
        </authorList>
    </citation>
    <scope>NUCLEOTIDE SEQUENCE [LARGE SCALE GENOMIC DNA]</scope>
    <source>
        <strain evidence="2 3">SC-63-C7</strain>
    </source>
</reference>
<keyword evidence="3" id="KW-1185">Reference proteome</keyword>
<evidence type="ECO:0000313" key="2">
    <source>
        <dbReference type="EMBL" id="KTD53740.1"/>
    </source>
</evidence>
<feature type="compositionally biased region" description="Low complexity" evidence="1">
    <location>
        <begin position="102"/>
        <end position="126"/>
    </location>
</feature>
<feature type="compositionally biased region" description="Polar residues" evidence="1">
    <location>
        <begin position="34"/>
        <end position="47"/>
    </location>
</feature>
<sequence>MMGEKNHRDFKENMLTFTQELLEALWSLYQHETQQDLDNSNTNTNKNVLVPNQVAQNRDAKQNNQQDSDGPQLSQLSSSQTNTTPNDLGSLCSKHDDIKNASTSENSNTNTNDNTSENENTNSFSI</sequence>
<feature type="region of interest" description="Disordered" evidence="1">
    <location>
        <begin position="34"/>
        <end position="126"/>
    </location>
</feature>
<gene>
    <name evidence="2" type="ORF">Lsan_4150</name>
</gene>
<dbReference type="AlphaFoldDB" id="A0A0W0Y9V5"/>
<organism evidence="2 3">
    <name type="scientific">Legionella santicrucis</name>
    <dbReference type="NCBI Taxonomy" id="45074"/>
    <lineage>
        <taxon>Bacteria</taxon>
        <taxon>Pseudomonadati</taxon>
        <taxon>Pseudomonadota</taxon>
        <taxon>Gammaproteobacteria</taxon>
        <taxon>Legionellales</taxon>
        <taxon>Legionellaceae</taxon>
        <taxon>Legionella</taxon>
    </lineage>
</organism>
<accession>A0A0W0Y9V5</accession>